<proteinExistence type="predicted"/>
<dbReference type="SUPFAM" id="SSF51261">
    <property type="entry name" value="Duplicated hybrid motif"/>
    <property type="match status" value="1"/>
</dbReference>
<reference evidence="5" key="1">
    <citation type="journal article" date="2019" name="Int. J. Syst. Evol. Microbiol.">
        <title>The Global Catalogue of Microorganisms (GCM) 10K type strain sequencing project: providing services to taxonomists for standard genome sequencing and annotation.</title>
        <authorList>
            <consortium name="The Broad Institute Genomics Platform"/>
            <consortium name="The Broad Institute Genome Sequencing Center for Infectious Disease"/>
            <person name="Wu L."/>
            <person name="Ma J."/>
        </authorList>
    </citation>
    <scope>NUCLEOTIDE SEQUENCE [LARGE SCALE GENOMIC DNA]</scope>
    <source>
        <strain evidence="5">JCM 16083</strain>
    </source>
</reference>
<feature type="transmembrane region" description="Helical" evidence="2">
    <location>
        <begin position="25"/>
        <end position="47"/>
    </location>
</feature>
<feature type="coiled-coil region" evidence="1">
    <location>
        <begin position="55"/>
        <end position="89"/>
    </location>
</feature>
<dbReference type="RefSeq" id="WP_343787672.1">
    <property type="nucleotide sequence ID" value="NZ_BAAAFH010000011.1"/>
</dbReference>
<evidence type="ECO:0000313" key="4">
    <source>
        <dbReference type="EMBL" id="GAA0875807.1"/>
    </source>
</evidence>
<organism evidence="4 5">
    <name type="scientific">Wandonia haliotis</name>
    <dbReference type="NCBI Taxonomy" id="574963"/>
    <lineage>
        <taxon>Bacteria</taxon>
        <taxon>Pseudomonadati</taxon>
        <taxon>Bacteroidota</taxon>
        <taxon>Flavobacteriia</taxon>
        <taxon>Flavobacteriales</taxon>
        <taxon>Crocinitomicaceae</taxon>
        <taxon>Wandonia</taxon>
    </lineage>
</organism>
<keyword evidence="2" id="KW-0472">Membrane</keyword>
<evidence type="ECO:0000313" key="5">
    <source>
        <dbReference type="Proteomes" id="UP001501126"/>
    </source>
</evidence>
<dbReference type="InterPro" id="IPR011055">
    <property type="entry name" value="Dup_hybrid_motif"/>
</dbReference>
<keyword evidence="1" id="KW-0175">Coiled coil</keyword>
<protein>
    <submittedName>
        <fullName evidence="4">M23 family metallopeptidase</fullName>
    </submittedName>
</protein>
<evidence type="ECO:0000256" key="1">
    <source>
        <dbReference type="SAM" id="Coils"/>
    </source>
</evidence>
<dbReference type="Gene3D" id="2.70.70.10">
    <property type="entry name" value="Glucose Permease (Domain IIA)"/>
    <property type="match status" value="1"/>
</dbReference>
<evidence type="ECO:0000259" key="3">
    <source>
        <dbReference type="Pfam" id="PF01551"/>
    </source>
</evidence>
<accession>A0ABP3Y845</accession>
<dbReference type="Pfam" id="PF01551">
    <property type="entry name" value="Peptidase_M23"/>
    <property type="match status" value="1"/>
</dbReference>
<keyword evidence="2" id="KW-0812">Transmembrane</keyword>
<dbReference type="InterPro" id="IPR050570">
    <property type="entry name" value="Cell_wall_metabolism_enzyme"/>
</dbReference>
<dbReference type="Proteomes" id="UP001501126">
    <property type="component" value="Unassembled WGS sequence"/>
</dbReference>
<comment type="caution">
    <text evidence="4">The sequence shown here is derived from an EMBL/GenBank/DDBJ whole genome shotgun (WGS) entry which is preliminary data.</text>
</comment>
<name>A0ABP3Y845_9FLAO</name>
<dbReference type="InterPro" id="IPR016047">
    <property type="entry name" value="M23ase_b-sheet_dom"/>
</dbReference>
<gene>
    <name evidence="4" type="ORF">GCM10009118_22160</name>
</gene>
<sequence length="322" mass="37024">MKKKFVYNPKTLSYERVRRTWGERVLRGLIFIAPTITLGIILAFFIARRIDSPRETRLRQENEFYKAQLDKMTQDLELITKALDEMEKRDRAIYRVAFNAEAFPEELRRMGVGGSEKYKELEGKKYSELLIATNKKIDEVERRLYAQSLSLQELSEIALDKEARLASIPAIQPVRNKDMTRVASGYGWRIDPVYKTRRMHWGMDFTAPVGTEVYSTGDGVVEELEIKSWGYGKSIVIDHGYGYKTRYAHLSAFKVKKGDKVKRGDLIGLIGNSGKSTGPHLHYEVEHNGQKINPVGYYHGDLSPEEYEQMIQLSNNALNAFD</sequence>
<keyword evidence="5" id="KW-1185">Reference proteome</keyword>
<dbReference type="EMBL" id="BAAAFH010000011">
    <property type="protein sequence ID" value="GAA0875807.1"/>
    <property type="molecule type" value="Genomic_DNA"/>
</dbReference>
<evidence type="ECO:0000256" key="2">
    <source>
        <dbReference type="SAM" id="Phobius"/>
    </source>
</evidence>
<dbReference type="PANTHER" id="PTHR21666">
    <property type="entry name" value="PEPTIDASE-RELATED"/>
    <property type="match status" value="1"/>
</dbReference>
<dbReference type="CDD" id="cd12797">
    <property type="entry name" value="M23_peptidase"/>
    <property type="match status" value="1"/>
</dbReference>
<keyword evidence="2" id="KW-1133">Transmembrane helix</keyword>
<feature type="domain" description="M23ase beta-sheet core" evidence="3">
    <location>
        <begin position="198"/>
        <end position="294"/>
    </location>
</feature>
<dbReference type="PANTHER" id="PTHR21666:SF286">
    <property type="entry name" value="LIPOPROTEIN NLPD"/>
    <property type="match status" value="1"/>
</dbReference>